<dbReference type="AlphaFoldDB" id="A0A453GII8"/>
<proteinExistence type="predicted"/>
<evidence type="ECO:0000313" key="2">
    <source>
        <dbReference type="Proteomes" id="UP000015105"/>
    </source>
</evidence>
<reference evidence="2" key="2">
    <citation type="journal article" date="2017" name="Nat. Plants">
        <title>The Aegilops tauschii genome reveals multiple impacts of transposons.</title>
        <authorList>
            <person name="Zhao G."/>
            <person name="Zou C."/>
            <person name="Li K."/>
            <person name="Wang K."/>
            <person name="Li T."/>
            <person name="Gao L."/>
            <person name="Zhang X."/>
            <person name="Wang H."/>
            <person name="Yang Z."/>
            <person name="Liu X."/>
            <person name="Jiang W."/>
            <person name="Mao L."/>
            <person name="Kong X."/>
            <person name="Jiao Y."/>
            <person name="Jia J."/>
        </authorList>
    </citation>
    <scope>NUCLEOTIDE SEQUENCE [LARGE SCALE GENOMIC DNA]</scope>
    <source>
        <strain evidence="2">cv. AL8/78</strain>
    </source>
</reference>
<accession>A0A453GII8</accession>
<name>A0A453GII8_AEGTS</name>
<organism evidence="1 2">
    <name type="scientific">Aegilops tauschii subsp. strangulata</name>
    <name type="common">Goatgrass</name>
    <dbReference type="NCBI Taxonomy" id="200361"/>
    <lineage>
        <taxon>Eukaryota</taxon>
        <taxon>Viridiplantae</taxon>
        <taxon>Streptophyta</taxon>
        <taxon>Embryophyta</taxon>
        <taxon>Tracheophyta</taxon>
        <taxon>Spermatophyta</taxon>
        <taxon>Magnoliopsida</taxon>
        <taxon>Liliopsida</taxon>
        <taxon>Poales</taxon>
        <taxon>Poaceae</taxon>
        <taxon>BOP clade</taxon>
        <taxon>Pooideae</taxon>
        <taxon>Triticodae</taxon>
        <taxon>Triticeae</taxon>
        <taxon>Triticinae</taxon>
        <taxon>Aegilops</taxon>
    </lineage>
</organism>
<reference evidence="2" key="1">
    <citation type="journal article" date="2014" name="Science">
        <title>Ancient hybridizations among the ancestral genomes of bread wheat.</title>
        <authorList>
            <consortium name="International Wheat Genome Sequencing Consortium,"/>
            <person name="Marcussen T."/>
            <person name="Sandve S.R."/>
            <person name="Heier L."/>
            <person name="Spannagl M."/>
            <person name="Pfeifer M."/>
            <person name="Jakobsen K.S."/>
            <person name="Wulff B.B."/>
            <person name="Steuernagel B."/>
            <person name="Mayer K.F."/>
            <person name="Olsen O.A."/>
        </authorList>
    </citation>
    <scope>NUCLEOTIDE SEQUENCE [LARGE SCALE GENOMIC DNA]</scope>
    <source>
        <strain evidence="2">cv. AL8/78</strain>
    </source>
</reference>
<evidence type="ECO:0000313" key="1">
    <source>
        <dbReference type="EnsemblPlants" id="AET3Gv21032500.4"/>
    </source>
</evidence>
<reference evidence="1" key="5">
    <citation type="journal article" date="2021" name="G3 (Bethesda)">
        <title>Aegilops tauschii genome assembly Aet v5.0 features greater sequence contiguity and improved annotation.</title>
        <authorList>
            <person name="Wang L."/>
            <person name="Zhu T."/>
            <person name="Rodriguez J.C."/>
            <person name="Deal K.R."/>
            <person name="Dubcovsky J."/>
            <person name="McGuire P.E."/>
            <person name="Lux T."/>
            <person name="Spannagl M."/>
            <person name="Mayer K.F.X."/>
            <person name="Baldrich P."/>
            <person name="Meyers B.C."/>
            <person name="Huo N."/>
            <person name="Gu Y.Q."/>
            <person name="Zhou H."/>
            <person name="Devos K.M."/>
            <person name="Bennetzen J.L."/>
            <person name="Unver T."/>
            <person name="Budak H."/>
            <person name="Gulick P.J."/>
            <person name="Galiba G."/>
            <person name="Kalapos B."/>
            <person name="Nelson D.R."/>
            <person name="Li P."/>
            <person name="You F.M."/>
            <person name="Luo M.C."/>
            <person name="Dvorak J."/>
        </authorList>
    </citation>
    <scope>NUCLEOTIDE SEQUENCE [LARGE SCALE GENOMIC DNA]</scope>
    <source>
        <strain evidence="1">cv. AL8/78</strain>
    </source>
</reference>
<reference evidence="1" key="4">
    <citation type="submission" date="2019-03" db="UniProtKB">
        <authorList>
            <consortium name="EnsemblPlants"/>
        </authorList>
    </citation>
    <scope>IDENTIFICATION</scope>
</reference>
<dbReference type="Proteomes" id="UP000015105">
    <property type="component" value="Chromosome 3D"/>
</dbReference>
<reference evidence="1" key="3">
    <citation type="journal article" date="2017" name="Nature">
        <title>Genome sequence of the progenitor of the wheat D genome Aegilops tauschii.</title>
        <authorList>
            <person name="Luo M.C."/>
            <person name="Gu Y.Q."/>
            <person name="Puiu D."/>
            <person name="Wang H."/>
            <person name="Twardziok S.O."/>
            <person name="Deal K.R."/>
            <person name="Huo N."/>
            <person name="Zhu T."/>
            <person name="Wang L."/>
            <person name="Wang Y."/>
            <person name="McGuire P.E."/>
            <person name="Liu S."/>
            <person name="Long H."/>
            <person name="Ramasamy R.K."/>
            <person name="Rodriguez J.C."/>
            <person name="Van S.L."/>
            <person name="Yuan L."/>
            <person name="Wang Z."/>
            <person name="Xia Z."/>
            <person name="Xiao L."/>
            <person name="Anderson O.D."/>
            <person name="Ouyang S."/>
            <person name="Liang Y."/>
            <person name="Zimin A.V."/>
            <person name="Pertea G."/>
            <person name="Qi P."/>
            <person name="Bennetzen J.L."/>
            <person name="Dai X."/>
            <person name="Dawson M.W."/>
            <person name="Muller H.G."/>
            <person name="Kugler K."/>
            <person name="Rivarola-Duarte L."/>
            <person name="Spannagl M."/>
            <person name="Mayer K.F.X."/>
            <person name="Lu F.H."/>
            <person name="Bevan M.W."/>
            <person name="Leroy P."/>
            <person name="Li P."/>
            <person name="You F.M."/>
            <person name="Sun Q."/>
            <person name="Liu Z."/>
            <person name="Lyons E."/>
            <person name="Wicker T."/>
            <person name="Salzberg S.L."/>
            <person name="Devos K.M."/>
            <person name="Dvorak J."/>
        </authorList>
    </citation>
    <scope>NUCLEOTIDE SEQUENCE [LARGE SCALE GENOMIC DNA]</scope>
    <source>
        <strain evidence="1">cv. AL8/78</strain>
    </source>
</reference>
<protein>
    <submittedName>
        <fullName evidence="1">Uncharacterized protein</fullName>
    </submittedName>
</protein>
<dbReference type="Gramene" id="AET3Gv21032500.4">
    <property type="protein sequence ID" value="AET3Gv21032500.4"/>
    <property type="gene ID" value="AET3Gv21032500"/>
</dbReference>
<sequence>MQGFPLEQRDAAFALATKHKNYLPQLLFSILITFKDPNKPCPPSVQAFIDEVIEMLGDHTVDCEIAQT</sequence>
<keyword evidence="2" id="KW-1185">Reference proteome</keyword>
<dbReference type="EnsemblPlants" id="AET3Gv21032500.4">
    <property type="protein sequence ID" value="AET3Gv21032500.4"/>
    <property type="gene ID" value="AET3Gv21032500"/>
</dbReference>